<proteinExistence type="predicted"/>
<evidence type="ECO:0000259" key="1">
    <source>
        <dbReference type="Pfam" id="PF01927"/>
    </source>
</evidence>
<keyword evidence="4" id="KW-1185">Reference proteome</keyword>
<dbReference type="Proteomes" id="UP000198263">
    <property type="component" value="Unassembled WGS sequence"/>
</dbReference>
<dbReference type="Pfam" id="PF14451">
    <property type="entry name" value="Ub-Mut7C"/>
    <property type="match status" value="1"/>
</dbReference>
<dbReference type="EMBL" id="FCNV02000001">
    <property type="protein sequence ID" value="SAL08934.1"/>
    <property type="molecule type" value="Genomic_DNA"/>
</dbReference>
<accession>A0A658QPY1</accession>
<gene>
    <name evidence="3" type="ORF">AWB72_00029</name>
</gene>
<dbReference type="AlphaFoldDB" id="A0A658QPY1"/>
<reference evidence="3 4" key="1">
    <citation type="submission" date="2016-01" db="EMBL/GenBank/DDBJ databases">
        <authorList>
            <person name="Peeters C."/>
        </authorList>
    </citation>
    <scope>NUCLEOTIDE SEQUENCE [LARGE SCALE GENOMIC DNA]</scope>
    <source>
        <strain evidence="3">LMG 29315</strain>
    </source>
</reference>
<feature type="domain" description="Mut7-C RNAse" evidence="1">
    <location>
        <begin position="100"/>
        <end position="242"/>
    </location>
</feature>
<name>A0A658QPY1_9BURK</name>
<dbReference type="InterPro" id="IPR027798">
    <property type="entry name" value="Ub_Mut7C"/>
</dbReference>
<dbReference type="OrthoDB" id="9797655at2"/>
<evidence type="ECO:0000313" key="4">
    <source>
        <dbReference type="Proteomes" id="UP000198263"/>
    </source>
</evidence>
<evidence type="ECO:0008006" key="5">
    <source>
        <dbReference type="Google" id="ProtNLM"/>
    </source>
</evidence>
<evidence type="ECO:0000259" key="2">
    <source>
        <dbReference type="Pfam" id="PF14451"/>
    </source>
</evidence>
<dbReference type="InterPro" id="IPR002782">
    <property type="entry name" value="Mut7-C_RNAse_dom"/>
</dbReference>
<feature type="domain" description="Ubiquitin Mut7-C" evidence="2">
    <location>
        <begin position="1"/>
        <end position="78"/>
    </location>
</feature>
<organism evidence="3 4">
    <name type="scientific">Caballeronia concitans</name>
    <dbReference type="NCBI Taxonomy" id="1777133"/>
    <lineage>
        <taxon>Bacteria</taxon>
        <taxon>Pseudomonadati</taxon>
        <taxon>Pseudomonadota</taxon>
        <taxon>Betaproteobacteria</taxon>
        <taxon>Burkholderiales</taxon>
        <taxon>Burkholderiaceae</taxon>
        <taxon>Caballeronia</taxon>
    </lineage>
</organism>
<evidence type="ECO:0000313" key="3">
    <source>
        <dbReference type="EMBL" id="SAL08934.1"/>
    </source>
</evidence>
<sequence>MVTARFHFHHELNDFLARSQRGCTFECACPKASSTKHMIEALGVPHTEVDLVVRNGRPAGFDVQIEEDDLIEAYPPHRAPPDMADGALLLRPPMKASDLHFIADAHLGGLAQVLRLGGFDTHYDNNFADDEIERLALEESRIVLTRDRELLKRRTVLRGCYVRALQPDEQWREIAERLDLAPHVRAFRLCLMCNAPLRRAMPDEIDDRVPDGVRQRHTRFVTCDVCRRVFWEGSHWKRMRARIDALAEASQA</sequence>
<dbReference type="PANTHER" id="PTHR39081:SF1">
    <property type="entry name" value="MUT7-C RNASE DOMAIN-CONTAINING PROTEIN"/>
    <property type="match status" value="1"/>
</dbReference>
<protein>
    <recommendedName>
        <fullName evidence="5">Twitching motility protein PilT</fullName>
    </recommendedName>
</protein>
<dbReference type="RefSeq" id="WP_040051280.1">
    <property type="nucleotide sequence ID" value="NZ_FCNV02000001.1"/>
</dbReference>
<dbReference type="PANTHER" id="PTHR39081">
    <property type="entry name" value="MUT7-C DOMAIN-CONTAINING PROTEIN"/>
    <property type="match status" value="1"/>
</dbReference>
<dbReference type="Pfam" id="PF01927">
    <property type="entry name" value="Mut7-C"/>
    <property type="match status" value="1"/>
</dbReference>
<comment type="caution">
    <text evidence="3">The sequence shown here is derived from an EMBL/GenBank/DDBJ whole genome shotgun (WGS) entry which is preliminary data.</text>
</comment>